<comment type="caution">
    <text evidence="2">The sequence shown here is derived from an EMBL/GenBank/DDBJ whole genome shotgun (WGS) entry which is preliminary data.</text>
</comment>
<protein>
    <submittedName>
        <fullName evidence="2">Uncharacterized protein</fullName>
    </submittedName>
</protein>
<name>A0A432YSV1_9GAMM</name>
<feature type="signal peptide" evidence="1">
    <location>
        <begin position="1"/>
        <end position="26"/>
    </location>
</feature>
<reference evidence="3" key="1">
    <citation type="journal article" date="2018" name="Front. Microbiol.">
        <title>Genome-Based Analysis Reveals the Taxonomy and Diversity of the Family Idiomarinaceae.</title>
        <authorList>
            <person name="Liu Y."/>
            <person name="Lai Q."/>
            <person name="Shao Z."/>
        </authorList>
    </citation>
    <scope>NUCLEOTIDE SEQUENCE [LARGE SCALE GENOMIC DNA]</scope>
    <source>
        <strain evidence="3">R22</strain>
    </source>
</reference>
<sequence length="262" mass="29284">MRWKLITITCLLAATLNPGAIRTINAATYDNSTPSPTSDLKQTYRNIIDNHLHKNFSIMRTVRILINHYPEHATYIVNAAFDVRESRIKAIVVAAMQAEPAVTYNVIDVALARFPHLTETLVEAAIQTEPAYIDDIITVALKHQPDTANAIIRQAVVSHPDFTESVLRTTAKEAPNFMLSSIIESIKALPDAATSLVAVLKDFFVGAEDKKTPYKITKEDWNLLILEAKQSGVSREELEWLVKEGYVEQEAFAQAFDNKAVY</sequence>
<gene>
    <name evidence="2" type="ORF">CWI78_11415</name>
</gene>
<dbReference type="EMBL" id="PIQC01000009">
    <property type="protein sequence ID" value="RUO64775.1"/>
    <property type="molecule type" value="Genomic_DNA"/>
</dbReference>
<organism evidence="2 3">
    <name type="scientific">Idiomarina ramblicola</name>
    <dbReference type="NCBI Taxonomy" id="263724"/>
    <lineage>
        <taxon>Bacteria</taxon>
        <taxon>Pseudomonadati</taxon>
        <taxon>Pseudomonadota</taxon>
        <taxon>Gammaproteobacteria</taxon>
        <taxon>Alteromonadales</taxon>
        <taxon>Idiomarinaceae</taxon>
        <taxon>Idiomarina</taxon>
    </lineage>
</organism>
<accession>A0A432YSV1</accession>
<dbReference type="RefSeq" id="WP_126782938.1">
    <property type="nucleotide sequence ID" value="NZ_PIQC01000009.1"/>
</dbReference>
<dbReference type="OrthoDB" id="6240583at2"/>
<keyword evidence="3" id="KW-1185">Reference proteome</keyword>
<evidence type="ECO:0000256" key="1">
    <source>
        <dbReference type="SAM" id="SignalP"/>
    </source>
</evidence>
<evidence type="ECO:0000313" key="3">
    <source>
        <dbReference type="Proteomes" id="UP000288058"/>
    </source>
</evidence>
<dbReference type="Proteomes" id="UP000288058">
    <property type="component" value="Unassembled WGS sequence"/>
</dbReference>
<feature type="chain" id="PRO_5019493720" evidence="1">
    <location>
        <begin position="27"/>
        <end position="262"/>
    </location>
</feature>
<dbReference type="AlphaFoldDB" id="A0A432YSV1"/>
<proteinExistence type="predicted"/>
<evidence type="ECO:0000313" key="2">
    <source>
        <dbReference type="EMBL" id="RUO64775.1"/>
    </source>
</evidence>
<keyword evidence="1" id="KW-0732">Signal</keyword>